<proteinExistence type="predicted"/>
<comment type="caution">
    <text evidence="2">The sequence shown here is derived from an EMBL/GenBank/DDBJ whole genome shotgun (WGS) entry which is preliminary data.</text>
</comment>
<name>A0ABN3KAC4_9ACTN</name>
<keyword evidence="3" id="KW-1185">Reference proteome</keyword>
<dbReference type="EMBL" id="BAAARW010000039">
    <property type="protein sequence ID" value="GAA2454099.1"/>
    <property type="molecule type" value="Genomic_DNA"/>
</dbReference>
<sequence length="174" mass="18852">MSEDWAQEIRVRKNTLRLGGHVYQIRNLARVQEEDWTPDLGYPAPAVLRARLALIVATGLLGMVIAGAAAGAGAALLVLAAAGVPAARTAYQLWRLADNRRRHAVIVETCGPHIGVFSTENEGAAHRLFELIVSAIEEPEREFRQQINVRIEGDQINQTANGSGNIIGKILTGK</sequence>
<keyword evidence="1" id="KW-1133">Transmembrane helix</keyword>
<dbReference type="Proteomes" id="UP001501231">
    <property type="component" value="Unassembled WGS sequence"/>
</dbReference>
<protein>
    <submittedName>
        <fullName evidence="2">Uncharacterized protein</fullName>
    </submittedName>
</protein>
<dbReference type="InterPro" id="IPR045629">
    <property type="entry name" value="DUF6232"/>
</dbReference>
<evidence type="ECO:0000313" key="2">
    <source>
        <dbReference type="EMBL" id="GAA2454099.1"/>
    </source>
</evidence>
<dbReference type="Pfam" id="PF19744">
    <property type="entry name" value="DUF6232"/>
    <property type="match status" value="1"/>
</dbReference>
<dbReference type="RefSeq" id="WP_344597303.1">
    <property type="nucleotide sequence ID" value="NZ_BAAARW010000039.1"/>
</dbReference>
<gene>
    <name evidence="2" type="ORF">GCM10010191_86160</name>
</gene>
<reference evidence="2 3" key="1">
    <citation type="journal article" date="2019" name="Int. J. Syst. Evol. Microbiol.">
        <title>The Global Catalogue of Microorganisms (GCM) 10K type strain sequencing project: providing services to taxonomists for standard genome sequencing and annotation.</title>
        <authorList>
            <consortium name="The Broad Institute Genomics Platform"/>
            <consortium name="The Broad Institute Genome Sequencing Center for Infectious Disease"/>
            <person name="Wu L."/>
            <person name="Ma J."/>
        </authorList>
    </citation>
    <scope>NUCLEOTIDE SEQUENCE [LARGE SCALE GENOMIC DNA]</scope>
    <source>
        <strain evidence="2 3">JCM 3325</strain>
    </source>
</reference>
<evidence type="ECO:0000313" key="3">
    <source>
        <dbReference type="Proteomes" id="UP001501231"/>
    </source>
</evidence>
<organism evidence="2 3">
    <name type="scientific">Actinomadura vinacea</name>
    <dbReference type="NCBI Taxonomy" id="115336"/>
    <lineage>
        <taxon>Bacteria</taxon>
        <taxon>Bacillati</taxon>
        <taxon>Actinomycetota</taxon>
        <taxon>Actinomycetes</taxon>
        <taxon>Streptosporangiales</taxon>
        <taxon>Thermomonosporaceae</taxon>
        <taxon>Actinomadura</taxon>
    </lineage>
</organism>
<evidence type="ECO:0000256" key="1">
    <source>
        <dbReference type="SAM" id="Phobius"/>
    </source>
</evidence>
<feature type="transmembrane region" description="Helical" evidence="1">
    <location>
        <begin position="52"/>
        <end position="70"/>
    </location>
</feature>
<keyword evidence="1" id="KW-0472">Membrane</keyword>
<keyword evidence="1" id="KW-0812">Transmembrane</keyword>
<accession>A0ABN3KAC4</accession>